<dbReference type="Pfam" id="PF02195">
    <property type="entry name" value="ParB_N"/>
    <property type="match status" value="1"/>
</dbReference>
<dbReference type="GO" id="GO:0007059">
    <property type="term" value="P:chromosome segregation"/>
    <property type="evidence" value="ECO:0007669"/>
    <property type="project" value="TreeGrafter"/>
</dbReference>
<name>A0A1Y5F8V0_9BACT</name>
<dbReference type="PANTHER" id="PTHR33375">
    <property type="entry name" value="CHROMOSOME-PARTITIONING PROTEIN PARB-RELATED"/>
    <property type="match status" value="1"/>
</dbReference>
<dbReference type="SUPFAM" id="SSF110849">
    <property type="entry name" value="ParB/Sulfiredoxin"/>
    <property type="match status" value="1"/>
</dbReference>
<dbReference type="AlphaFoldDB" id="A0A1Y5F8V0"/>
<dbReference type="InterPro" id="IPR003115">
    <property type="entry name" value="ParB_N"/>
</dbReference>
<proteinExistence type="predicted"/>
<dbReference type="PANTHER" id="PTHR33375:SF1">
    <property type="entry name" value="CHROMOSOME-PARTITIONING PROTEIN PARB-RELATED"/>
    <property type="match status" value="1"/>
</dbReference>
<dbReference type="Gene3D" id="3.90.1530.10">
    <property type="entry name" value="Conserved hypothetical protein from pyrococcus furiosus pfu- 392566-001, ParB domain"/>
    <property type="match status" value="1"/>
</dbReference>
<evidence type="ECO:0000313" key="3">
    <source>
        <dbReference type="Proteomes" id="UP000196531"/>
    </source>
</evidence>
<protein>
    <recommendedName>
        <fullName evidence="1">ParB-like N-terminal domain-containing protein</fullName>
    </recommendedName>
</protein>
<organism evidence="2 3">
    <name type="scientific">Halobacteriovorax marinus</name>
    <dbReference type="NCBI Taxonomy" id="97084"/>
    <lineage>
        <taxon>Bacteria</taxon>
        <taxon>Pseudomonadati</taxon>
        <taxon>Bdellovibrionota</taxon>
        <taxon>Bacteriovoracia</taxon>
        <taxon>Bacteriovoracales</taxon>
        <taxon>Halobacteriovoraceae</taxon>
        <taxon>Halobacteriovorax</taxon>
    </lineage>
</organism>
<accession>A0A1Y5F8V0</accession>
<sequence length="301" mass="33899">MEMMPIADIVVNNKYLRTNTNVDTLVDSIGNIGLINPLIVNDKNQLIAGGRRYSALKQMEREEAPVIKVSEGELKEELISIDENLVRKNLTDLEFENCLRRGKEIFEKINPDAFEDIKISDLKAPSKKKQLEEDLNAEVASAVHEEEVRTFVKDTSEKTGLSERAIKAAILRDRESCNGVKRARLDGEIGATQANELIKLSQEVQEEILPYIKEKASDVVKELVKEVQNVGASEAIEKIMAKDPMMSEFKAIKNTSKRLNRSIIKILAQERFVDGKEKDDAINELIVLKNSIDELISGYES</sequence>
<dbReference type="SMART" id="SM00470">
    <property type="entry name" value="ParB"/>
    <property type="match status" value="1"/>
</dbReference>
<dbReference type="InterPro" id="IPR036086">
    <property type="entry name" value="ParB/Sulfiredoxin_sf"/>
</dbReference>
<gene>
    <name evidence="2" type="ORF">A9Q84_12730</name>
</gene>
<comment type="caution">
    <text evidence="2">The sequence shown here is derived from an EMBL/GenBank/DDBJ whole genome shotgun (WGS) entry which is preliminary data.</text>
</comment>
<evidence type="ECO:0000259" key="1">
    <source>
        <dbReference type="SMART" id="SM00470"/>
    </source>
</evidence>
<feature type="domain" description="ParB-like N-terminal" evidence="1">
    <location>
        <begin position="2"/>
        <end position="85"/>
    </location>
</feature>
<dbReference type="Proteomes" id="UP000196531">
    <property type="component" value="Unassembled WGS sequence"/>
</dbReference>
<reference evidence="3" key="1">
    <citation type="journal article" date="2017" name="Proc. Natl. Acad. Sci. U.S.A.">
        <title>Simulation of Deepwater Horizon oil plume reveals substrate specialization within a complex community of hydrocarbon-degraders.</title>
        <authorList>
            <person name="Hu P."/>
            <person name="Dubinsky E.A."/>
            <person name="Probst A.J."/>
            <person name="Wang J."/>
            <person name="Sieber C.M.K."/>
            <person name="Tom L.M."/>
            <person name="Gardinali P."/>
            <person name="Banfield J.F."/>
            <person name="Atlas R.M."/>
            <person name="Andersen G.L."/>
        </authorList>
    </citation>
    <scope>NUCLEOTIDE SEQUENCE [LARGE SCALE GENOMIC DNA]</scope>
</reference>
<dbReference type="InterPro" id="IPR050336">
    <property type="entry name" value="Chromosome_partition/occlusion"/>
</dbReference>
<evidence type="ECO:0000313" key="2">
    <source>
        <dbReference type="EMBL" id="OUR97185.1"/>
    </source>
</evidence>
<dbReference type="GO" id="GO:0005694">
    <property type="term" value="C:chromosome"/>
    <property type="evidence" value="ECO:0007669"/>
    <property type="project" value="TreeGrafter"/>
</dbReference>
<dbReference type="EMBL" id="MAAO01000006">
    <property type="protein sequence ID" value="OUR97185.1"/>
    <property type="molecule type" value="Genomic_DNA"/>
</dbReference>